<reference evidence="2 3" key="1">
    <citation type="submission" date="2016-06" db="EMBL/GenBank/DDBJ databases">
        <title>Gene turnover analysis identifies the evolutionary adaptation of the extremophile Acidithiobacillus caldus.</title>
        <authorList>
            <person name="Zhang X."/>
        </authorList>
    </citation>
    <scope>NUCLEOTIDE SEQUENCE [LARGE SCALE GENOMIC DNA]</scope>
    <source>
        <strain evidence="2 3">DX</strain>
    </source>
</reference>
<organism evidence="2 3">
    <name type="scientific">Acidithiobacillus caldus</name>
    <dbReference type="NCBI Taxonomy" id="33059"/>
    <lineage>
        <taxon>Bacteria</taxon>
        <taxon>Pseudomonadati</taxon>
        <taxon>Pseudomonadota</taxon>
        <taxon>Acidithiobacillia</taxon>
        <taxon>Acidithiobacillales</taxon>
        <taxon>Acidithiobacillaceae</taxon>
        <taxon>Acidithiobacillus</taxon>
    </lineage>
</organism>
<evidence type="ECO:0000313" key="2">
    <source>
        <dbReference type="EMBL" id="OFC37955.1"/>
    </source>
</evidence>
<name>A0A1E7YQ21_9PROT</name>
<dbReference type="AlphaFoldDB" id="A0A1E7YQ21"/>
<sequence length="199" mass="20329">MRQSGKILRLSSEQGFTLLQILVAAVIVTVIAAISAYFLSMASTRGHALYDQTLRIVHASQFFASNTGCYPGTLAALGTAGANGQATGLDGCVPQQSAWNGPYLTALAFNGQNVRIPSDQSGATGTVAQIETGQWLDGNPAMQGRGPEEIAIVLGPVSSSAQAAFCKACNGCAGNGQQTASACFTASGDSIGYVFATAQ</sequence>
<dbReference type="Proteomes" id="UP000175616">
    <property type="component" value="Unassembled WGS sequence"/>
</dbReference>
<evidence type="ECO:0008006" key="4">
    <source>
        <dbReference type="Google" id="ProtNLM"/>
    </source>
</evidence>
<dbReference type="InterPro" id="IPR045584">
    <property type="entry name" value="Pilin-like"/>
</dbReference>
<protein>
    <recommendedName>
        <fullName evidence="4">Prepilin-type N-terminal cleavage/methylation domain-containing protein</fullName>
    </recommendedName>
</protein>
<evidence type="ECO:0000256" key="1">
    <source>
        <dbReference type="SAM" id="Phobius"/>
    </source>
</evidence>
<keyword evidence="1" id="KW-1133">Transmembrane helix</keyword>
<proteinExistence type="predicted"/>
<keyword evidence="1" id="KW-0472">Membrane</keyword>
<comment type="caution">
    <text evidence="2">The sequence shown here is derived from an EMBL/GenBank/DDBJ whole genome shotgun (WGS) entry which is preliminary data.</text>
</comment>
<keyword evidence="1" id="KW-0812">Transmembrane</keyword>
<gene>
    <name evidence="2" type="ORF">BAE27_03150</name>
</gene>
<accession>A0A1E7YQ21</accession>
<dbReference type="SUPFAM" id="SSF54523">
    <property type="entry name" value="Pili subunits"/>
    <property type="match status" value="1"/>
</dbReference>
<feature type="transmembrane region" description="Helical" evidence="1">
    <location>
        <begin position="21"/>
        <end position="39"/>
    </location>
</feature>
<evidence type="ECO:0000313" key="3">
    <source>
        <dbReference type="Proteomes" id="UP000175616"/>
    </source>
</evidence>
<dbReference type="EMBL" id="LZYE01000061">
    <property type="protein sequence ID" value="OFC37955.1"/>
    <property type="molecule type" value="Genomic_DNA"/>
</dbReference>